<dbReference type="Proteomes" id="UP000295601">
    <property type="component" value="Unassembled WGS sequence"/>
</dbReference>
<evidence type="ECO:0000313" key="2">
    <source>
        <dbReference type="EMBL" id="TDP95552.1"/>
    </source>
</evidence>
<feature type="chain" id="PRO_5020677633" description="TRAP transporter TAXI family solute receptor" evidence="1">
    <location>
        <begin position="29"/>
        <end position="323"/>
    </location>
</feature>
<name>A0A4R6S6V6_9MICO</name>
<reference evidence="2 3" key="1">
    <citation type="submission" date="2019-03" db="EMBL/GenBank/DDBJ databases">
        <title>Genomic analyses of the natural microbiome of Caenorhabditis elegans.</title>
        <authorList>
            <person name="Samuel B."/>
        </authorList>
    </citation>
    <scope>NUCLEOTIDE SEQUENCE [LARGE SCALE GENOMIC DNA]</scope>
    <source>
        <strain evidence="2 3">JUb18</strain>
    </source>
</reference>
<keyword evidence="3" id="KW-1185">Reference proteome</keyword>
<dbReference type="Gene3D" id="3.40.190.10">
    <property type="entry name" value="Periplasmic binding protein-like II"/>
    <property type="match status" value="2"/>
</dbReference>
<dbReference type="InterPro" id="IPR011852">
    <property type="entry name" value="TRAP_TAXI"/>
</dbReference>
<proteinExistence type="predicted"/>
<dbReference type="RefSeq" id="WP_133615494.1">
    <property type="nucleotide sequence ID" value="NZ_SNYA01000001.1"/>
</dbReference>
<dbReference type="AlphaFoldDB" id="A0A4R6S6V6"/>
<keyword evidence="1" id="KW-0732">Signal</keyword>
<evidence type="ECO:0000256" key="1">
    <source>
        <dbReference type="SAM" id="SignalP"/>
    </source>
</evidence>
<dbReference type="SUPFAM" id="SSF53850">
    <property type="entry name" value="Periplasmic binding protein-like II"/>
    <property type="match status" value="1"/>
</dbReference>
<evidence type="ECO:0008006" key="4">
    <source>
        <dbReference type="Google" id="ProtNLM"/>
    </source>
</evidence>
<dbReference type="Pfam" id="PF16868">
    <property type="entry name" value="NMT1_3"/>
    <property type="match status" value="1"/>
</dbReference>
<dbReference type="NCBIfam" id="TIGR02122">
    <property type="entry name" value="TRAP_TAXI"/>
    <property type="match status" value="1"/>
</dbReference>
<protein>
    <recommendedName>
        <fullName evidence="4">TRAP transporter TAXI family solute receptor</fullName>
    </recommendedName>
</protein>
<comment type="caution">
    <text evidence="2">The sequence shown here is derived from an EMBL/GenBank/DDBJ whole genome shotgun (WGS) entry which is preliminary data.</text>
</comment>
<evidence type="ECO:0000313" key="3">
    <source>
        <dbReference type="Proteomes" id="UP000295601"/>
    </source>
</evidence>
<accession>A0A4R6S6V6</accession>
<gene>
    <name evidence="2" type="ORF">EDF62_0241</name>
</gene>
<feature type="signal peptide" evidence="1">
    <location>
        <begin position="1"/>
        <end position="28"/>
    </location>
</feature>
<dbReference type="OrthoDB" id="5582316at2"/>
<dbReference type="PROSITE" id="PS51257">
    <property type="entry name" value="PROKAR_LIPOPROTEIN"/>
    <property type="match status" value="1"/>
</dbReference>
<organism evidence="2 3">
    <name type="scientific">Leucobacter luti</name>
    <dbReference type="NCBI Taxonomy" id="340320"/>
    <lineage>
        <taxon>Bacteria</taxon>
        <taxon>Bacillati</taxon>
        <taxon>Actinomycetota</taxon>
        <taxon>Actinomycetes</taxon>
        <taxon>Micrococcales</taxon>
        <taxon>Microbacteriaceae</taxon>
        <taxon>Leucobacter</taxon>
    </lineage>
</organism>
<dbReference type="EMBL" id="SNYA01000001">
    <property type="protein sequence ID" value="TDP95552.1"/>
    <property type="molecule type" value="Genomic_DNA"/>
</dbReference>
<dbReference type="PANTHER" id="PTHR42941">
    <property type="entry name" value="SLL1037 PROTEIN"/>
    <property type="match status" value="1"/>
</dbReference>
<sequence>MRRSRIVSRGIATAVLGIIAAVALSACSAGGGAQQRQQYVIASGVTGGIYAGYGSELAKVLSRELGAHIDAVSTEGSLENLRLVGSGEALFGFAQSDTAADAVAGTGPFAEPLPIVAAARLYEEYVHVVVRADSDVAELGDLAGHNISLGAPNSGVAAASARILDEADVDVATITNPKLGLDDSLAALRDGTIEGFFWVGGLPTPGLQAFSQEVPIRLVSIEHQFVDQLNDRYGGVYRVAEFPAGLYGRDEVSVTMTVPNYLIVSADAPDDVVADALAAVFRTRAEIAASVPTAALLDRRLAIFTAPLELHPGAAAYYRNTKR</sequence>
<dbReference type="PANTHER" id="PTHR42941:SF1">
    <property type="entry name" value="SLL1037 PROTEIN"/>
    <property type="match status" value="1"/>
</dbReference>